<gene>
    <name evidence="1" type="ORF">HA1_05542</name>
</gene>
<dbReference type="EMBL" id="AFES01000015">
    <property type="protein sequence ID" value="EIA17769.1"/>
    <property type="molecule type" value="Genomic_DNA"/>
</dbReference>
<reference evidence="1 2" key="1">
    <citation type="journal article" date="2012" name="PLoS ONE">
        <title>Genome Sequencing and Analysis of a Type A Clostridium perfringens Isolate from a Case of Bovine Clostridial Abomasitis.</title>
        <authorList>
            <person name="Nowell V.J."/>
            <person name="Kropinski A.M."/>
            <person name="Songer J.G."/>
            <person name="Macinnes J.I."/>
            <person name="Parreira V.R."/>
            <person name="Prescott J.F."/>
        </authorList>
    </citation>
    <scope>NUCLEOTIDE SEQUENCE [LARGE SCALE GENOMIC DNA]</scope>
    <source>
        <strain evidence="1 2">F262</strain>
    </source>
</reference>
<evidence type="ECO:0000313" key="1">
    <source>
        <dbReference type="EMBL" id="EIA17769.1"/>
    </source>
</evidence>
<evidence type="ECO:0000313" key="2">
    <source>
        <dbReference type="Proteomes" id="UP000005358"/>
    </source>
</evidence>
<organism evidence="1 2">
    <name type="scientific">Clostridium perfringens F262</name>
    <dbReference type="NCBI Taxonomy" id="883064"/>
    <lineage>
        <taxon>Bacteria</taxon>
        <taxon>Bacillati</taxon>
        <taxon>Bacillota</taxon>
        <taxon>Clostridia</taxon>
        <taxon>Eubacteriales</taxon>
        <taxon>Clostridiaceae</taxon>
        <taxon>Clostridium</taxon>
    </lineage>
</organism>
<comment type="caution">
    <text evidence="1">The sequence shown here is derived from an EMBL/GenBank/DDBJ whole genome shotgun (WGS) entry which is preliminary data.</text>
</comment>
<dbReference type="Proteomes" id="UP000005358">
    <property type="component" value="Chromosome"/>
</dbReference>
<dbReference type="AlphaFoldDB" id="A0AAV3FEN3"/>
<name>A0AAV3FEN3_CLOPF</name>
<protein>
    <submittedName>
        <fullName evidence="1">Uncharacterized protein</fullName>
    </submittedName>
</protein>
<accession>A0AAV3FEN3</accession>
<proteinExistence type="predicted"/>
<sequence>MNTFMILGLDFLSFFLLTKLLVKIEAYEVKV</sequence>